<dbReference type="Proteomes" id="UP001489509">
    <property type="component" value="Unassembled WGS sequence"/>
</dbReference>
<reference evidence="4 5" key="1">
    <citation type="submission" date="2024-03" db="EMBL/GenBank/DDBJ databases">
        <title>Human intestinal bacterial collection.</title>
        <authorList>
            <person name="Pauvert C."/>
            <person name="Hitch T.C.A."/>
            <person name="Clavel T."/>
        </authorList>
    </citation>
    <scope>NUCLEOTIDE SEQUENCE [LARGE SCALE GENOMIC DNA]</scope>
    <source>
        <strain evidence="4 5">CLA-JM-H44</strain>
    </source>
</reference>
<evidence type="ECO:0000313" key="4">
    <source>
        <dbReference type="EMBL" id="MEQ2439694.1"/>
    </source>
</evidence>
<evidence type="ECO:0000256" key="2">
    <source>
        <dbReference type="PROSITE-ProRule" id="PRU00335"/>
    </source>
</evidence>
<dbReference type="InterPro" id="IPR001647">
    <property type="entry name" value="HTH_TetR"/>
</dbReference>
<evidence type="ECO:0000259" key="3">
    <source>
        <dbReference type="PROSITE" id="PS50977"/>
    </source>
</evidence>
<feature type="DNA-binding region" description="H-T-H motif" evidence="2">
    <location>
        <begin position="29"/>
        <end position="48"/>
    </location>
</feature>
<dbReference type="EMBL" id="JBBMFD010000002">
    <property type="protein sequence ID" value="MEQ2439694.1"/>
    <property type="molecule type" value="Genomic_DNA"/>
</dbReference>
<keyword evidence="1 2" id="KW-0238">DNA-binding</keyword>
<dbReference type="PANTHER" id="PTHR43479">
    <property type="entry name" value="ACREF/ENVCD OPERON REPRESSOR-RELATED"/>
    <property type="match status" value="1"/>
</dbReference>
<dbReference type="PANTHER" id="PTHR43479:SF11">
    <property type="entry name" value="ACREF_ENVCD OPERON REPRESSOR-RELATED"/>
    <property type="match status" value="1"/>
</dbReference>
<dbReference type="RefSeq" id="WP_349217957.1">
    <property type="nucleotide sequence ID" value="NZ_JBBMFD010000002.1"/>
</dbReference>
<keyword evidence="5" id="KW-1185">Reference proteome</keyword>
<dbReference type="Pfam" id="PF00440">
    <property type="entry name" value="TetR_N"/>
    <property type="match status" value="1"/>
</dbReference>
<sequence>MQEKEASTHQQILDAGKKEFLLKGYLSASLRNIVKEAGVTTGAFYGYYKSKEDLFDALVAEPYQVLMAKFTQAQNAFASLPPEEQPEQMGEISGDCMDWMVGYIYAHFDAFKLLLCSSEGTKYEHFIHTMVEIEVEGTHRFVSVLQSLGHTAREIDPQLEHILVSGMFSAFFEMVVHDMPQQQATRYVKELREFYTAGWQKIMGL</sequence>
<proteinExistence type="predicted"/>
<name>A0ABV1DYJ6_9FIRM</name>
<dbReference type="Gene3D" id="1.10.357.10">
    <property type="entry name" value="Tetracycline Repressor, domain 2"/>
    <property type="match status" value="1"/>
</dbReference>
<protein>
    <submittedName>
        <fullName evidence="4">TetR/AcrR family transcriptional regulator</fullName>
    </submittedName>
</protein>
<dbReference type="InterPro" id="IPR009057">
    <property type="entry name" value="Homeodomain-like_sf"/>
</dbReference>
<dbReference type="SUPFAM" id="SSF46689">
    <property type="entry name" value="Homeodomain-like"/>
    <property type="match status" value="1"/>
</dbReference>
<dbReference type="InterPro" id="IPR050624">
    <property type="entry name" value="HTH-type_Tx_Regulator"/>
</dbReference>
<evidence type="ECO:0000256" key="1">
    <source>
        <dbReference type="ARBA" id="ARBA00023125"/>
    </source>
</evidence>
<feature type="domain" description="HTH tetR-type" evidence="3">
    <location>
        <begin position="6"/>
        <end position="66"/>
    </location>
</feature>
<dbReference type="PRINTS" id="PR00455">
    <property type="entry name" value="HTHTETR"/>
</dbReference>
<accession>A0ABV1DYJ6</accession>
<dbReference type="PROSITE" id="PS50977">
    <property type="entry name" value="HTH_TETR_2"/>
    <property type="match status" value="1"/>
</dbReference>
<organism evidence="4 5">
    <name type="scientific">Solibaculum intestinale</name>
    <dbReference type="NCBI Taxonomy" id="3133165"/>
    <lineage>
        <taxon>Bacteria</taxon>
        <taxon>Bacillati</taxon>
        <taxon>Bacillota</taxon>
        <taxon>Clostridia</taxon>
        <taxon>Eubacteriales</taxon>
        <taxon>Oscillospiraceae</taxon>
        <taxon>Solibaculum</taxon>
    </lineage>
</organism>
<gene>
    <name evidence="4" type="ORF">WMO26_02505</name>
</gene>
<comment type="caution">
    <text evidence="4">The sequence shown here is derived from an EMBL/GenBank/DDBJ whole genome shotgun (WGS) entry which is preliminary data.</text>
</comment>
<evidence type="ECO:0000313" key="5">
    <source>
        <dbReference type="Proteomes" id="UP001489509"/>
    </source>
</evidence>